<protein>
    <recommendedName>
        <fullName evidence="2">Pentapeptide repeat-containing protein</fullName>
    </recommendedName>
</protein>
<comment type="caution">
    <text evidence="1">The sequence shown here is derived from an EMBL/GenBank/DDBJ whole genome shotgun (WGS) entry which is preliminary data.</text>
</comment>
<dbReference type="RefSeq" id="WP_151136167.1">
    <property type="nucleotide sequence ID" value="NZ_VZUS01000001.1"/>
</dbReference>
<proteinExistence type="predicted"/>
<sequence>MGESLRCAYEHDVGSDGSDHTQTADESVWQCPHPASDETDYCLFHTAIEDKDTDVVTAALVEAINDPDQPSTFIGAQFDALDLAGERLGGDDAVDLREVIVRNDIDLSEATIETPLQLDAASVGGTLSMQRLETSGDISCRHLQTAGQWLLFDARIGGRLDAFGFSGTSLVATGVNVGDGISVRKGTVDEQVDFTQATVDGPVWLSHTDIGGHLDTGAAVYHDRLSLAHCRVEGDVALRDSTVEAELLLDHLHVCGTFDATNLHVAHGVDAKSSQFDGEVDFTEFTATGGHLEFGYARFDAAVYFDAVTIDSTHLSFQNAHFSGGTVSFVRAAITGTLTLSGARFTPESPFRMVETRVGRNVVCDHVSFGGEVYWNALRVNDNVDFSDCTVTALEFGVEIGGRLDFAYTYVSARAGFTETVVRGPARFTSARFDSEPSLTDATLEGDVAAYDVSVQSPETR</sequence>
<dbReference type="AlphaFoldDB" id="A0A643JW98"/>
<gene>
    <name evidence="1" type="ORF">Hfx1149_05310</name>
</gene>
<dbReference type="EMBL" id="VZUS01000001">
    <property type="protein sequence ID" value="KAB1187478.1"/>
    <property type="molecule type" value="Genomic_DNA"/>
</dbReference>
<accession>A0A643JW98</accession>
<evidence type="ECO:0008006" key="2">
    <source>
        <dbReference type="Google" id="ProtNLM"/>
    </source>
</evidence>
<evidence type="ECO:0000313" key="1">
    <source>
        <dbReference type="EMBL" id="KAB1187478.1"/>
    </source>
</evidence>
<name>A0A643JW98_9EURY</name>
<organism evidence="1">
    <name type="scientific">Haloferax sp. CBA1149</name>
    <dbReference type="NCBI Taxonomy" id="2650753"/>
    <lineage>
        <taxon>Archaea</taxon>
        <taxon>Methanobacteriati</taxon>
        <taxon>Methanobacteriota</taxon>
        <taxon>Stenosarchaea group</taxon>
        <taxon>Halobacteria</taxon>
        <taxon>Halobacteriales</taxon>
        <taxon>Haloferacaceae</taxon>
        <taxon>Haloferax</taxon>
    </lineage>
</organism>
<reference evidence="1" key="1">
    <citation type="submission" date="2019-09" db="EMBL/GenBank/DDBJ databases">
        <title>Genomic analysis of Haloferax sp. CBA1149.</title>
        <authorList>
            <person name="Roh S.W."/>
        </authorList>
    </citation>
    <scope>NUCLEOTIDE SEQUENCE</scope>
    <source>
        <strain evidence="1">CBA1149</strain>
    </source>
</reference>